<evidence type="ECO:0000313" key="2">
    <source>
        <dbReference type="Proteomes" id="UP000597877"/>
    </source>
</evidence>
<protein>
    <submittedName>
        <fullName evidence="1">Uncharacterized protein</fullName>
    </submittedName>
</protein>
<gene>
    <name evidence="1" type="ORF">H8S00_05050</name>
</gene>
<sequence length="67" mass="7967">MNEGDVLICIDPKDEHYLQIGYVNLIDIEGFETNVAYVEYQDKSTVKYEVWRMEGCFRRFITEGLRI</sequence>
<evidence type="ECO:0000313" key="1">
    <source>
        <dbReference type="EMBL" id="MBC5667353.1"/>
    </source>
</evidence>
<name>A0ABR7F180_9FIRM</name>
<proteinExistence type="predicted"/>
<dbReference type="EMBL" id="JACOOZ010000003">
    <property type="protein sequence ID" value="MBC5667353.1"/>
    <property type="molecule type" value="Genomic_DNA"/>
</dbReference>
<dbReference type="Proteomes" id="UP000597877">
    <property type="component" value="Unassembled WGS sequence"/>
</dbReference>
<reference evidence="1 2" key="1">
    <citation type="submission" date="2020-08" db="EMBL/GenBank/DDBJ databases">
        <title>Genome public.</title>
        <authorList>
            <person name="Liu C."/>
            <person name="Sun Q."/>
        </authorList>
    </citation>
    <scope>NUCLEOTIDE SEQUENCE [LARGE SCALE GENOMIC DNA]</scope>
    <source>
        <strain evidence="1 2">BX4</strain>
    </source>
</reference>
<organism evidence="1 2">
    <name type="scientific">Eubacterium segne</name>
    <dbReference type="NCBI Taxonomy" id="2763045"/>
    <lineage>
        <taxon>Bacteria</taxon>
        <taxon>Bacillati</taxon>
        <taxon>Bacillota</taxon>
        <taxon>Clostridia</taxon>
        <taxon>Eubacteriales</taxon>
        <taxon>Eubacteriaceae</taxon>
        <taxon>Eubacterium</taxon>
    </lineage>
</organism>
<dbReference type="RefSeq" id="WP_186840134.1">
    <property type="nucleotide sequence ID" value="NZ_JACOOZ010000003.1"/>
</dbReference>
<comment type="caution">
    <text evidence="1">The sequence shown here is derived from an EMBL/GenBank/DDBJ whole genome shotgun (WGS) entry which is preliminary data.</text>
</comment>
<accession>A0ABR7F180</accession>
<keyword evidence="2" id="KW-1185">Reference proteome</keyword>